<dbReference type="Gene3D" id="3.30.530.20">
    <property type="match status" value="1"/>
</dbReference>
<name>A0ABP8UJN0_9ACTN</name>
<organism evidence="1 2">
    <name type="scientific">Actinoallomurus vinaceus</name>
    <dbReference type="NCBI Taxonomy" id="1080074"/>
    <lineage>
        <taxon>Bacteria</taxon>
        <taxon>Bacillati</taxon>
        <taxon>Actinomycetota</taxon>
        <taxon>Actinomycetes</taxon>
        <taxon>Streptosporangiales</taxon>
        <taxon>Thermomonosporaceae</taxon>
        <taxon>Actinoallomurus</taxon>
    </lineage>
</organism>
<dbReference type="InterPro" id="IPR019587">
    <property type="entry name" value="Polyketide_cyclase/dehydratase"/>
</dbReference>
<reference evidence="2" key="1">
    <citation type="journal article" date="2019" name="Int. J. Syst. Evol. Microbiol.">
        <title>The Global Catalogue of Microorganisms (GCM) 10K type strain sequencing project: providing services to taxonomists for standard genome sequencing and annotation.</title>
        <authorList>
            <consortium name="The Broad Institute Genomics Platform"/>
            <consortium name="The Broad Institute Genome Sequencing Center for Infectious Disease"/>
            <person name="Wu L."/>
            <person name="Ma J."/>
        </authorList>
    </citation>
    <scope>NUCLEOTIDE SEQUENCE [LARGE SCALE GENOMIC DNA]</scope>
    <source>
        <strain evidence="2">JCM 17939</strain>
    </source>
</reference>
<dbReference type="Pfam" id="PF10604">
    <property type="entry name" value="Polyketide_cyc2"/>
    <property type="match status" value="1"/>
</dbReference>
<protein>
    <recommendedName>
        <fullName evidence="3">Polyketide cyclase</fullName>
    </recommendedName>
</protein>
<comment type="caution">
    <text evidence="1">The sequence shown here is derived from an EMBL/GenBank/DDBJ whole genome shotgun (WGS) entry which is preliminary data.</text>
</comment>
<dbReference type="EMBL" id="BAABHK010000009">
    <property type="protein sequence ID" value="GAA4631502.1"/>
    <property type="molecule type" value="Genomic_DNA"/>
</dbReference>
<keyword evidence="2" id="KW-1185">Reference proteome</keyword>
<evidence type="ECO:0008006" key="3">
    <source>
        <dbReference type="Google" id="ProtNLM"/>
    </source>
</evidence>
<sequence>MRTSTVAVHASADVAAPAERVWEVLVDWPRHSEWVPFTHAEGGAGDGASLEAWTGVGPIGFLDTMVISEWRPPHRVRVRHTGALVHGEGRFDLLDLPEGRCRVTWAELIHLPLGPVGRVGWFAVGPMARLMLRTSLHRLATMFE</sequence>
<evidence type="ECO:0000313" key="1">
    <source>
        <dbReference type="EMBL" id="GAA4631502.1"/>
    </source>
</evidence>
<dbReference type="CDD" id="cd07812">
    <property type="entry name" value="SRPBCC"/>
    <property type="match status" value="1"/>
</dbReference>
<dbReference type="SUPFAM" id="SSF55961">
    <property type="entry name" value="Bet v1-like"/>
    <property type="match status" value="1"/>
</dbReference>
<evidence type="ECO:0000313" key="2">
    <source>
        <dbReference type="Proteomes" id="UP001501442"/>
    </source>
</evidence>
<dbReference type="RefSeq" id="WP_345434560.1">
    <property type="nucleotide sequence ID" value="NZ_BAABHK010000009.1"/>
</dbReference>
<dbReference type="Proteomes" id="UP001501442">
    <property type="component" value="Unassembled WGS sequence"/>
</dbReference>
<gene>
    <name evidence="1" type="ORF">GCM10023196_061160</name>
</gene>
<dbReference type="InterPro" id="IPR023393">
    <property type="entry name" value="START-like_dom_sf"/>
</dbReference>
<proteinExistence type="predicted"/>
<accession>A0ABP8UJN0</accession>